<dbReference type="EMBL" id="CAVNYO010000405">
    <property type="protein sequence ID" value="CAK5275822.1"/>
    <property type="molecule type" value="Genomic_DNA"/>
</dbReference>
<dbReference type="Proteomes" id="UP001295794">
    <property type="component" value="Unassembled WGS sequence"/>
</dbReference>
<evidence type="ECO:0000313" key="1">
    <source>
        <dbReference type="EMBL" id="CAK5275822.1"/>
    </source>
</evidence>
<name>A0AAD2HL59_9AGAR</name>
<accession>A0AAD2HL59</accession>
<protein>
    <submittedName>
        <fullName evidence="1">Uncharacterized protein</fullName>
    </submittedName>
</protein>
<proteinExistence type="predicted"/>
<sequence>MILAASLARASVRLTARPGVSHIRNLHRTPVALKKKKPAAAAEDPFENEAEEQWGGEVEDLFSSGPSKPKSTVVKSIPVVTSSATTTEYRGLTPAEREARFQKLYKFVEARIGPKPSVTSSKARRSVFPQLIQLSTIPEHLQSIVALMHPWKNSSLGTQGKARLGADGKPKGVHPYDDATSEHFARRCEELRVPELALKVFGDYSQHGLKLTVPAGRRILHGLVANERPFEDVITATALYEVYALPPVHEDLPSSALLLSACLRHLKTAEGAQKRKTQALVNGLLASLEQSLKATPPMAASRDIRDKTIRKWLKSAMLDLSAFLQEKGQAKSWLERWMVQSRFLPVAN</sequence>
<evidence type="ECO:0000313" key="2">
    <source>
        <dbReference type="Proteomes" id="UP001295794"/>
    </source>
</evidence>
<dbReference type="AlphaFoldDB" id="A0AAD2HL59"/>
<reference evidence="1" key="1">
    <citation type="submission" date="2023-11" db="EMBL/GenBank/DDBJ databases">
        <authorList>
            <person name="De Vega J J."/>
            <person name="De Vega J J."/>
        </authorList>
    </citation>
    <scope>NUCLEOTIDE SEQUENCE</scope>
</reference>
<comment type="caution">
    <text evidence="1">The sequence shown here is derived from an EMBL/GenBank/DDBJ whole genome shotgun (WGS) entry which is preliminary data.</text>
</comment>
<gene>
    <name evidence="1" type="ORF">MYCIT1_LOCUS23844</name>
</gene>
<organism evidence="1 2">
    <name type="scientific">Mycena citricolor</name>
    <dbReference type="NCBI Taxonomy" id="2018698"/>
    <lineage>
        <taxon>Eukaryota</taxon>
        <taxon>Fungi</taxon>
        <taxon>Dikarya</taxon>
        <taxon>Basidiomycota</taxon>
        <taxon>Agaricomycotina</taxon>
        <taxon>Agaricomycetes</taxon>
        <taxon>Agaricomycetidae</taxon>
        <taxon>Agaricales</taxon>
        <taxon>Marasmiineae</taxon>
        <taxon>Mycenaceae</taxon>
        <taxon>Mycena</taxon>
    </lineage>
</organism>
<keyword evidence="2" id="KW-1185">Reference proteome</keyword>